<gene>
    <name evidence="3" type="ORF">MU0053_000102</name>
</gene>
<dbReference type="EMBL" id="OY726397">
    <property type="protein sequence ID" value="CAJ1494617.1"/>
    <property type="molecule type" value="Genomic_DNA"/>
</dbReference>
<reference evidence="3 4" key="1">
    <citation type="submission" date="2023-08" db="EMBL/GenBank/DDBJ databases">
        <authorList>
            <person name="Folkvardsen B D."/>
            <person name="Norman A."/>
        </authorList>
    </citation>
    <scope>NUCLEOTIDE SEQUENCE [LARGE SCALE GENOMIC DNA]</scope>
    <source>
        <strain evidence="3 4">Mu0053</strain>
    </source>
</reference>
<feature type="transmembrane region" description="Helical" evidence="1">
    <location>
        <begin position="110"/>
        <end position="130"/>
    </location>
</feature>
<feature type="transmembrane region" description="Helical" evidence="1">
    <location>
        <begin position="201"/>
        <end position="222"/>
    </location>
</feature>
<feature type="transmembrane region" description="Helical" evidence="1">
    <location>
        <begin position="72"/>
        <end position="90"/>
    </location>
</feature>
<evidence type="ECO:0000313" key="4">
    <source>
        <dbReference type="Proteomes" id="UP001190465"/>
    </source>
</evidence>
<proteinExistence type="predicted"/>
<evidence type="ECO:0000313" key="3">
    <source>
        <dbReference type="EMBL" id="CAJ1494617.1"/>
    </source>
</evidence>
<keyword evidence="1" id="KW-0812">Transmembrane</keyword>
<evidence type="ECO:0000256" key="1">
    <source>
        <dbReference type="SAM" id="Phobius"/>
    </source>
</evidence>
<feature type="transmembrane region" description="Helical" evidence="1">
    <location>
        <begin position="20"/>
        <end position="42"/>
    </location>
</feature>
<organism evidence="3 4">
    <name type="scientific">[Mycobacterium] burgundiense</name>
    <dbReference type="NCBI Taxonomy" id="3064286"/>
    <lineage>
        <taxon>Bacteria</taxon>
        <taxon>Bacillati</taxon>
        <taxon>Actinomycetota</taxon>
        <taxon>Actinomycetes</taxon>
        <taxon>Mycobacteriales</taxon>
        <taxon>Mycobacteriaceae</taxon>
        <taxon>Mycolicibacterium</taxon>
    </lineage>
</organism>
<keyword evidence="1" id="KW-0472">Membrane</keyword>
<keyword evidence="4" id="KW-1185">Reference proteome</keyword>
<dbReference type="Proteomes" id="UP001190465">
    <property type="component" value="Chromosome"/>
</dbReference>
<dbReference type="RefSeq" id="WP_308480484.1">
    <property type="nucleotide sequence ID" value="NZ_OY726397.1"/>
</dbReference>
<feature type="domain" description="CAAX prenyl protease 2/Lysostaphin resistance protein A-like" evidence="2">
    <location>
        <begin position="149"/>
        <end position="241"/>
    </location>
</feature>
<dbReference type="InterPro" id="IPR003675">
    <property type="entry name" value="Rce1/LyrA-like_dom"/>
</dbReference>
<keyword evidence="1" id="KW-1133">Transmembrane helix</keyword>
<feature type="transmembrane region" description="Helical" evidence="1">
    <location>
        <begin position="228"/>
        <end position="249"/>
    </location>
</feature>
<evidence type="ECO:0000259" key="2">
    <source>
        <dbReference type="Pfam" id="PF02517"/>
    </source>
</evidence>
<name>A0ABN9MSZ0_9MYCO</name>
<sequence>MSAPSASEALSAHDRRALRIEVGVVLVVTFGLSAVTATLQLIDFVLRGLAGQTVALNPRRSYFDLIDLGLNLAYLTQLLAWGALAVYLLWRSGFGPTRIGLGRLRVRPDLLGGLGLAALIGIPGLGLYVASRALGFSAAVVPTELGDTWWRIPVLLGVSFANGWAEEVVVVAYLLTRLRQFRVNPVTALVASSVLRGAYHLYQGFGAGLGNLVMGLIFGYVWQRTGRLWPLIIAHFLIDAVAFVGYALLAPHLGWLGIEPPAGT</sequence>
<accession>A0ABN9MSZ0</accession>
<dbReference type="Pfam" id="PF02517">
    <property type="entry name" value="Rce1-like"/>
    <property type="match status" value="1"/>
</dbReference>
<protein>
    <submittedName>
        <fullName evidence="3">Type II CAAX endopeptidase family protein</fullName>
    </submittedName>
</protein>